<organism evidence="1 2">
    <name type="scientific">Prymnesium parvum</name>
    <name type="common">Toxic golden alga</name>
    <dbReference type="NCBI Taxonomy" id="97485"/>
    <lineage>
        <taxon>Eukaryota</taxon>
        <taxon>Haptista</taxon>
        <taxon>Haptophyta</taxon>
        <taxon>Prymnesiophyceae</taxon>
        <taxon>Prymnesiales</taxon>
        <taxon>Prymnesiaceae</taxon>
        <taxon>Prymnesium</taxon>
    </lineage>
</organism>
<dbReference type="Proteomes" id="UP001515480">
    <property type="component" value="Unassembled WGS sequence"/>
</dbReference>
<keyword evidence="2" id="KW-1185">Reference proteome</keyword>
<dbReference type="EMBL" id="JBGBPQ010000001">
    <property type="protein sequence ID" value="KAL1530311.1"/>
    <property type="molecule type" value="Genomic_DNA"/>
</dbReference>
<comment type="caution">
    <text evidence="1">The sequence shown here is derived from an EMBL/GenBank/DDBJ whole genome shotgun (WGS) entry which is preliminary data.</text>
</comment>
<accession>A0AB34KBX8</accession>
<proteinExistence type="predicted"/>
<sequence>MLRIRQALQPLRRAADHARVLSSKSAKSAHGLPLHISEIGSEQLYLLAKLEGLAQVPASRELMRREIMRVDGVPYLETTPVLLELNRVNAEGLVMKKLPYQLTWGAAIMGGWLSVPLVFSETIAKSFNDYFVTTDVPPSSELDTLLEVGSWTWNWMEPPLGTFSFVLLCMQLARDASNNLGAMTPHMRHKKQMADKLVDAFPKYSKDAVADYAMATAFDDDADDIEEDVAAYKKAQAERSAT</sequence>
<evidence type="ECO:0000313" key="2">
    <source>
        <dbReference type="Proteomes" id="UP001515480"/>
    </source>
</evidence>
<dbReference type="AlphaFoldDB" id="A0AB34KBX8"/>
<protein>
    <submittedName>
        <fullName evidence="1">Uncharacterized protein</fullName>
    </submittedName>
</protein>
<name>A0AB34KBX8_PRYPA</name>
<reference evidence="1 2" key="1">
    <citation type="journal article" date="2024" name="Science">
        <title>Giant polyketide synthase enzymes in the biosynthesis of giant marine polyether toxins.</title>
        <authorList>
            <person name="Fallon T.R."/>
            <person name="Shende V.V."/>
            <person name="Wierzbicki I.H."/>
            <person name="Pendleton A.L."/>
            <person name="Watervoot N.F."/>
            <person name="Auber R.P."/>
            <person name="Gonzalez D.J."/>
            <person name="Wisecaver J.H."/>
            <person name="Moore B.S."/>
        </authorList>
    </citation>
    <scope>NUCLEOTIDE SEQUENCE [LARGE SCALE GENOMIC DNA]</scope>
    <source>
        <strain evidence="1 2">12B1</strain>
    </source>
</reference>
<evidence type="ECO:0000313" key="1">
    <source>
        <dbReference type="EMBL" id="KAL1530311.1"/>
    </source>
</evidence>
<gene>
    <name evidence="1" type="ORF">AB1Y20_001221</name>
</gene>